<keyword evidence="2" id="KW-0805">Transcription regulation</keyword>
<evidence type="ECO:0000256" key="5">
    <source>
        <dbReference type="ARBA" id="ARBA00023242"/>
    </source>
</evidence>
<dbReference type="GO" id="GO:0009873">
    <property type="term" value="P:ethylene-activated signaling pathway"/>
    <property type="evidence" value="ECO:0007669"/>
    <property type="project" value="InterPro"/>
</dbReference>
<keyword evidence="3" id="KW-0238">DNA-binding</keyword>
<reference evidence="7" key="2">
    <citation type="journal article" date="2022" name="Hortic Res">
        <title>The genome of Dioscorea zingiberensis sheds light on the biosynthesis, origin and evolution of the medicinally important diosgenin saponins.</title>
        <authorList>
            <person name="Li Y."/>
            <person name="Tan C."/>
            <person name="Li Z."/>
            <person name="Guo J."/>
            <person name="Li S."/>
            <person name="Chen X."/>
            <person name="Wang C."/>
            <person name="Dai X."/>
            <person name="Yang H."/>
            <person name="Song W."/>
            <person name="Hou L."/>
            <person name="Xu J."/>
            <person name="Tong Z."/>
            <person name="Xu A."/>
            <person name="Yuan X."/>
            <person name="Wang W."/>
            <person name="Yang Q."/>
            <person name="Chen L."/>
            <person name="Sun Z."/>
            <person name="Wang K."/>
            <person name="Pan B."/>
            <person name="Chen J."/>
            <person name="Bao Y."/>
            <person name="Liu F."/>
            <person name="Qi X."/>
            <person name="Gang D.R."/>
            <person name="Wen J."/>
            <person name="Li J."/>
        </authorList>
    </citation>
    <scope>NUCLEOTIDE SEQUENCE</scope>
    <source>
        <strain evidence="7">Dzin_1.0</strain>
    </source>
</reference>
<comment type="caution">
    <text evidence="7">The sequence shown here is derived from an EMBL/GenBank/DDBJ whole genome shotgun (WGS) entry which is preliminary data.</text>
</comment>
<accession>A0A9D5CRS2</accession>
<organism evidence="7 8">
    <name type="scientific">Dioscorea zingiberensis</name>
    <dbReference type="NCBI Taxonomy" id="325984"/>
    <lineage>
        <taxon>Eukaryota</taxon>
        <taxon>Viridiplantae</taxon>
        <taxon>Streptophyta</taxon>
        <taxon>Embryophyta</taxon>
        <taxon>Tracheophyta</taxon>
        <taxon>Spermatophyta</taxon>
        <taxon>Magnoliopsida</taxon>
        <taxon>Liliopsida</taxon>
        <taxon>Dioscoreales</taxon>
        <taxon>Dioscoreaceae</taxon>
        <taxon>Dioscorea</taxon>
    </lineage>
</organism>
<sequence>MCRGTIIPELIPVRDRSVSQASSDQSVPPSQTGLSLSKLLLKGKRKRERQSEYRGIRRRPWGKWAAEIRDPAKGVRVWLGTFTTAEAAARAYDREALRIRGSKAKLNFPNQDQPLPSITQNNAAAVQNLQCMDNKEYLADMHACTGITLNCLNPDVETKESNLKDISCSDTSSSSMGNTMHTSTGEYDHLTMDNMLWNFEDIF</sequence>
<dbReference type="InterPro" id="IPR016177">
    <property type="entry name" value="DNA-bd_dom_sf"/>
</dbReference>
<dbReference type="Proteomes" id="UP001085076">
    <property type="component" value="Miscellaneous, Linkage group lg03"/>
</dbReference>
<evidence type="ECO:0000256" key="4">
    <source>
        <dbReference type="ARBA" id="ARBA00023163"/>
    </source>
</evidence>
<dbReference type="PANTHER" id="PTHR31190">
    <property type="entry name" value="DNA-BINDING DOMAIN"/>
    <property type="match status" value="1"/>
</dbReference>
<dbReference type="Pfam" id="PF00847">
    <property type="entry name" value="AP2"/>
    <property type="match status" value="1"/>
</dbReference>
<dbReference type="InterPro" id="IPR036955">
    <property type="entry name" value="AP2/ERF_dom_sf"/>
</dbReference>
<dbReference type="PRINTS" id="PR00367">
    <property type="entry name" value="ETHRSPELEMNT"/>
</dbReference>
<evidence type="ECO:0000256" key="2">
    <source>
        <dbReference type="ARBA" id="ARBA00023015"/>
    </source>
</evidence>
<dbReference type="PROSITE" id="PS51032">
    <property type="entry name" value="AP2_ERF"/>
    <property type="match status" value="1"/>
</dbReference>
<evidence type="ECO:0000259" key="6">
    <source>
        <dbReference type="PROSITE" id="PS51032"/>
    </source>
</evidence>
<dbReference type="FunFam" id="3.30.730.10:FF:000001">
    <property type="entry name" value="Ethylene-responsive transcription factor 2"/>
    <property type="match status" value="1"/>
</dbReference>
<dbReference type="CDD" id="cd00018">
    <property type="entry name" value="AP2"/>
    <property type="match status" value="1"/>
</dbReference>
<gene>
    <name evidence="7" type="ORF">J5N97_013226</name>
</gene>
<protein>
    <recommendedName>
        <fullName evidence="6">AP2/ERF domain-containing protein</fullName>
    </recommendedName>
</protein>
<dbReference type="EMBL" id="JAGGNH010000003">
    <property type="protein sequence ID" value="KAJ0977752.1"/>
    <property type="molecule type" value="Genomic_DNA"/>
</dbReference>
<evidence type="ECO:0000313" key="8">
    <source>
        <dbReference type="Proteomes" id="UP001085076"/>
    </source>
</evidence>
<comment type="subcellular location">
    <subcellularLocation>
        <location evidence="1">Nucleus</location>
    </subcellularLocation>
</comment>
<dbReference type="SMART" id="SM00380">
    <property type="entry name" value="AP2"/>
    <property type="match status" value="1"/>
</dbReference>
<dbReference type="GO" id="GO:0005634">
    <property type="term" value="C:nucleus"/>
    <property type="evidence" value="ECO:0007669"/>
    <property type="project" value="UniProtKB-SubCell"/>
</dbReference>
<dbReference type="GO" id="GO:0003700">
    <property type="term" value="F:DNA-binding transcription factor activity"/>
    <property type="evidence" value="ECO:0007669"/>
    <property type="project" value="InterPro"/>
</dbReference>
<dbReference type="GO" id="GO:0003677">
    <property type="term" value="F:DNA binding"/>
    <property type="evidence" value="ECO:0007669"/>
    <property type="project" value="UniProtKB-KW"/>
</dbReference>
<dbReference type="OrthoDB" id="1930411at2759"/>
<evidence type="ECO:0000256" key="3">
    <source>
        <dbReference type="ARBA" id="ARBA00023125"/>
    </source>
</evidence>
<feature type="domain" description="AP2/ERF" evidence="6">
    <location>
        <begin position="52"/>
        <end position="109"/>
    </location>
</feature>
<dbReference type="InterPro" id="IPR001471">
    <property type="entry name" value="AP2/ERF_dom"/>
</dbReference>
<evidence type="ECO:0000313" key="7">
    <source>
        <dbReference type="EMBL" id="KAJ0977752.1"/>
    </source>
</evidence>
<keyword evidence="8" id="KW-1185">Reference proteome</keyword>
<dbReference type="SUPFAM" id="SSF54171">
    <property type="entry name" value="DNA-binding domain"/>
    <property type="match status" value="1"/>
</dbReference>
<dbReference type="AlphaFoldDB" id="A0A9D5CRS2"/>
<proteinExistence type="predicted"/>
<reference evidence="7" key="1">
    <citation type="submission" date="2021-03" db="EMBL/GenBank/DDBJ databases">
        <authorList>
            <person name="Li Z."/>
            <person name="Yang C."/>
        </authorList>
    </citation>
    <scope>NUCLEOTIDE SEQUENCE</scope>
    <source>
        <strain evidence="7">Dzin_1.0</strain>
        <tissue evidence="7">Leaf</tissue>
    </source>
</reference>
<keyword evidence="5" id="KW-0539">Nucleus</keyword>
<keyword evidence="4" id="KW-0804">Transcription</keyword>
<name>A0A9D5CRS2_9LILI</name>
<evidence type="ECO:0000256" key="1">
    <source>
        <dbReference type="ARBA" id="ARBA00004123"/>
    </source>
</evidence>
<dbReference type="InterPro" id="IPR044808">
    <property type="entry name" value="ERF_plant"/>
</dbReference>
<dbReference type="Gene3D" id="3.30.730.10">
    <property type="entry name" value="AP2/ERF domain"/>
    <property type="match status" value="1"/>
</dbReference>
<dbReference type="PANTHER" id="PTHR31190:SF496">
    <property type="entry name" value="AP2 DOMAIN CONTAINING PROTEIN, EXPRESSED"/>
    <property type="match status" value="1"/>
</dbReference>